<feature type="coiled-coil region" evidence="1">
    <location>
        <begin position="12"/>
        <end position="69"/>
    </location>
</feature>
<name>A0AAV0TAI7_9STRA</name>
<evidence type="ECO:0000256" key="1">
    <source>
        <dbReference type="SAM" id="Coils"/>
    </source>
</evidence>
<evidence type="ECO:0000313" key="3">
    <source>
        <dbReference type="EMBL" id="CAI5717791.1"/>
    </source>
</evidence>
<dbReference type="Proteomes" id="UP001162029">
    <property type="component" value="Unassembled WGS sequence"/>
</dbReference>
<feature type="transmembrane region" description="Helical" evidence="2">
    <location>
        <begin position="183"/>
        <end position="204"/>
    </location>
</feature>
<sequence>MDKLRRVWDGAANVAQHKLKSSENEFRRAANDASVRAQLAAAEAADAAKRRLQLKAEQAKKAVKNKAEDVQKIASHKAEEARAAAAIKVRVIGNKMLHNLHNNQGYATRQLNKNTKILQRSTINIFAGLQKRALKSVVEATGAAQERVRSSVSESAERLKRTSSSTVKAIDLGGNARRVRNKLLTLSFVGIFLYGFGSAMPFAMAKYAVERGKLEEAVAQTDATATSAAKK</sequence>
<dbReference type="SUPFAM" id="SSF58113">
    <property type="entry name" value="Apolipoprotein A-I"/>
    <property type="match status" value="1"/>
</dbReference>
<evidence type="ECO:0000313" key="4">
    <source>
        <dbReference type="Proteomes" id="UP001162029"/>
    </source>
</evidence>
<keyword evidence="2" id="KW-0472">Membrane</keyword>
<keyword evidence="1" id="KW-0175">Coiled coil</keyword>
<protein>
    <submittedName>
        <fullName evidence="3">Uncharacterized protein</fullName>
    </submittedName>
</protein>
<comment type="caution">
    <text evidence="3">The sequence shown here is derived from an EMBL/GenBank/DDBJ whole genome shotgun (WGS) entry which is preliminary data.</text>
</comment>
<keyword evidence="2" id="KW-0812">Transmembrane</keyword>
<keyword evidence="2" id="KW-1133">Transmembrane helix</keyword>
<gene>
    <name evidence="3" type="ORF">PDE001_LOCUS1745</name>
</gene>
<reference evidence="3" key="1">
    <citation type="submission" date="2022-12" db="EMBL/GenBank/DDBJ databases">
        <authorList>
            <person name="Webb A."/>
        </authorList>
    </citation>
    <scope>NUCLEOTIDE SEQUENCE</scope>
    <source>
        <strain evidence="3">Pd1</strain>
    </source>
</reference>
<proteinExistence type="predicted"/>
<keyword evidence="4" id="KW-1185">Reference proteome</keyword>
<evidence type="ECO:0000256" key="2">
    <source>
        <dbReference type="SAM" id="Phobius"/>
    </source>
</evidence>
<dbReference type="AlphaFoldDB" id="A0AAV0TAI7"/>
<dbReference type="EMBL" id="CANTFM010000309">
    <property type="protein sequence ID" value="CAI5717791.1"/>
    <property type="molecule type" value="Genomic_DNA"/>
</dbReference>
<accession>A0AAV0TAI7</accession>
<organism evidence="3 4">
    <name type="scientific">Peronospora destructor</name>
    <dbReference type="NCBI Taxonomy" id="86335"/>
    <lineage>
        <taxon>Eukaryota</taxon>
        <taxon>Sar</taxon>
        <taxon>Stramenopiles</taxon>
        <taxon>Oomycota</taxon>
        <taxon>Peronosporomycetes</taxon>
        <taxon>Peronosporales</taxon>
        <taxon>Peronosporaceae</taxon>
        <taxon>Peronospora</taxon>
    </lineage>
</organism>